<dbReference type="AlphaFoldDB" id="A0A2H1J2I3"/>
<evidence type="ECO:0000256" key="1">
    <source>
        <dbReference type="ARBA" id="ARBA00007673"/>
    </source>
</evidence>
<dbReference type="Proteomes" id="UP000234333">
    <property type="component" value="Unassembled WGS sequence"/>
</dbReference>
<evidence type="ECO:0008006" key="5">
    <source>
        <dbReference type="Google" id="ProtNLM"/>
    </source>
</evidence>
<reference evidence="3 4" key="1">
    <citation type="submission" date="2017-03" db="EMBL/GenBank/DDBJ databases">
        <authorList>
            <person name="Afonso C.L."/>
            <person name="Miller P.J."/>
            <person name="Scott M.A."/>
            <person name="Spackman E."/>
            <person name="Goraichik I."/>
            <person name="Dimitrov K.M."/>
            <person name="Suarez D.L."/>
            <person name="Swayne D.E."/>
        </authorList>
    </citation>
    <scope>NUCLEOTIDE SEQUENCE [LARGE SCALE GENOMIC DNA]</scope>
    <source>
        <strain evidence="3 4">CIP 102111</strain>
    </source>
</reference>
<sequence>MTRWIDAAFVRGGTSKGVFFRADDLPPLADDTGGDDPSAGRDRSAWDAIFTAVMGSPDAFGRQLDGMGGGISSLSKVMVVSASERPGVDLDYTFAQVEITEATVDYSGNCGNLSSGVVPFGLLAGLIDAGDGWHVFRLFNTNTGKLVDVGLTVEGGQAAVDGDFTLPGVRGTGAPIELIYPDPAGSRTGALLPTGKASESIDADGIMFDATLIDATLPLVIVPAAAVGLNGDELPERIDADGPAMRVIDDLRRNAAVRMGLSETRETAPQVVPKVAVVTPPTPTRLLDETTLAAEDADIVVRVISMGQAHRAVPGTAAMCLAAAALVPDTIVNLILTRSERPPAGPELRIGTPSGVVTAAAVRDENTGSVTAASLFRTARVLMRGQVAVPD</sequence>
<evidence type="ECO:0000313" key="3">
    <source>
        <dbReference type="EMBL" id="SMX81665.1"/>
    </source>
</evidence>
<dbReference type="Pfam" id="PF04303">
    <property type="entry name" value="PrpF"/>
    <property type="match status" value="1"/>
</dbReference>
<proteinExistence type="inferred from homology"/>
<dbReference type="GO" id="GO:0016853">
    <property type="term" value="F:isomerase activity"/>
    <property type="evidence" value="ECO:0007669"/>
    <property type="project" value="UniProtKB-KW"/>
</dbReference>
<protein>
    <recommendedName>
        <fullName evidence="5">Acetylornithine aminotransferase</fullName>
    </recommendedName>
</protein>
<dbReference type="Gene3D" id="3.10.310.10">
    <property type="entry name" value="Diaminopimelate Epimerase, Chain A, domain 1"/>
    <property type="match status" value="2"/>
</dbReference>
<dbReference type="GeneID" id="99775144"/>
<dbReference type="PANTHER" id="PTHR43709:SF2">
    <property type="entry name" value="DUF453 DOMAIN PROTEIN (AFU_ORTHOLOGUE AFUA_6G00360)"/>
    <property type="match status" value="1"/>
</dbReference>
<dbReference type="EMBL" id="FXZC01000003">
    <property type="protein sequence ID" value="SMX81665.1"/>
    <property type="molecule type" value="Genomic_DNA"/>
</dbReference>
<name>A0A2H1J2I3_9MICO</name>
<gene>
    <name evidence="3" type="ORF">BC102111_01870</name>
</gene>
<dbReference type="SUPFAM" id="SSF54506">
    <property type="entry name" value="Diaminopimelate epimerase-like"/>
    <property type="match status" value="2"/>
</dbReference>
<evidence type="ECO:0000313" key="4">
    <source>
        <dbReference type="Proteomes" id="UP000234333"/>
    </source>
</evidence>
<dbReference type="PANTHER" id="PTHR43709">
    <property type="entry name" value="ACONITATE ISOMERASE-RELATED"/>
    <property type="match status" value="1"/>
</dbReference>
<organism evidence="3 4">
    <name type="scientific">Brevibacterium casei CIP 102111</name>
    <dbReference type="NCBI Taxonomy" id="1255625"/>
    <lineage>
        <taxon>Bacteria</taxon>
        <taxon>Bacillati</taxon>
        <taxon>Actinomycetota</taxon>
        <taxon>Actinomycetes</taxon>
        <taxon>Micrococcales</taxon>
        <taxon>Brevibacteriaceae</taxon>
        <taxon>Brevibacterium</taxon>
    </lineage>
</organism>
<evidence type="ECO:0000256" key="2">
    <source>
        <dbReference type="ARBA" id="ARBA00023235"/>
    </source>
</evidence>
<accession>A0A2H1J2I3</accession>
<dbReference type="RefSeq" id="WP_063249950.1">
    <property type="nucleotide sequence ID" value="NZ_FXZC01000003.1"/>
</dbReference>
<dbReference type="InterPro" id="IPR007400">
    <property type="entry name" value="PrpF-like"/>
</dbReference>
<comment type="similarity">
    <text evidence="1">Belongs to the PrpF family.</text>
</comment>
<keyword evidence="2" id="KW-0413">Isomerase</keyword>